<dbReference type="InterPro" id="IPR050188">
    <property type="entry name" value="RluA_PseudoU_synthase"/>
</dbReference>
<dbReference type="InterPro" id="IPR006145">
    <property type="entry name" value="PsdUridine_synth_RsuA/RluA"/>
</dbReference>
<keyword evidence="9" id="KW-1185">Reference proteome</keyword>
<dbReference type="PANTHER" id="PTHR21600:SF83">
    <property type="entry name" value="PSEUDOURIDYLATE SYNTHASE RPUSD4, MITOCHONDRIAL"/>
    <property type="match status" value="1"/>
</dbReference>
<comment type="caution">
    <text evidence="8">The sequence shown here is derived from an EMBL/GenBank/DDBJ whole genome shotgun (WGS) entry which is preliminary data.</text>
</comment>
<dbReference type="GO" id="GO:0120159">
    <property type="term" value="F:rRNA pseudouridine synthase activity"/>
    <property type="evidence" value="ECO:0007669"/>
    <property type="project" value="UniProtKB-ARBA"/>
</dbReference>
<dbReference type="SMART" id="SM00363">
    <property type="entry name" value="S4"/>
    <property type="match status" value="1"/>
</dbReference>
<dbReference type="PANTHER" id="PTHR21600">
    <property type="entry name" value="MITOCHONDRIAL RNA PSEUDOURIDINE SYNTHASE"/>
    <property type="match status" value="1"/>
</dbReference>
<proteinExistence type="inferred from homology"/>
<dbReference type="SUPFAM" id="SSF55174">
    <property type="entry name" value="Alpha-L RNA-binding motif"/>
    <property type="match status" value="1"/>
</dbReference>
<dbReference type="Pfam" id="PF00849">
    <property type="entry name" value="PseudoU_synth_2"/>
    <property type="match status" value="1"/>
</dbReference>
<dbReference type="GO" id="GO:0000455">
    <property type="term" value="P:enzyme-directed rRNA pseudouridine synthesis"/>
    <property type="evidence" value="ECO:0007669"/>
    <property type="project" value="UniProtKB-ARBA"/>
</dbReference>
<gene>
    <name evidence="8" type="ORF">H8695_02200</name>
</gene>
<dbReference type="AlphaFoldDB" id="A0A926HUF7"/>
<protein>
    <recommendedName>
        <fullName evidence="6">Pseudouridine synthase</fullName>
        <ecNumber evidence="6">5.4.99.-</ecNumber>
    </recommendedName>
</protein>
<evidence type="ECO:0000256" key="4">
    <source>
        <dbReference type="PIRSR" id="PIRSR606225-1"/>
    </source>
</evidence>
<keyword evidence="5" id="KW-0694">RNA-binding</keyword>
<dbReference type="CDD" id="cd02869">
    <property type="entry name" value="PseudoU_synth_RluA_like"/>
    <property type="match status" value="1"/>
</dbReference>
<reference evidence="8" key="1">
    <citation type="submission" date="2020-08" db="EMBL/GenBank/DDBJ databases">
        <title>Genome public.</title>
        <authorList>
            <person name="Liu C."/>
            <person name="Sun Q."/>
        </authorList>
    </citation>
    <scope>NUCLEOTIDE SEQUENCE</scope>
    <source>
        <strain evidence="8">BX7</strain>
    </source>
</reference>
<dbReference type="SUPFAM" id="SSF55120">
    <property type="entry name" value="Pseudouridine synthase"/>
    <property type="match status" value="1"/>
</dbReference>
<accession>A0A926HUF7</accession>
<dbReference type="GO" id="GO:0003723">
    <property type="term" value="F:RNA binding"/>
    <property type="evidence" value="ECO:0007669"/>
    <property type="project" value="UniProtKB-KW"/>
</dbReference>
<dbReference type="EMBL" id="JACRSP010000001">
    <property type="protein sequence ID" value="MBC8535506.1"/>
    <property type="molecule type" value="Genomic_DNA"/>
</dbReference>
<comment type="function">
    <text evidence="6">Responsible for synthesis of pseudouridine from uracil.</text>
</comment>
<dbReference type="CDD" id="cd00165">
    <property type="entry name" value="S4"/>
    <property type="match status" value="1"/>
</dbReference>
<sequence>MRSFTIAPNDAGQRLDKFLHKAVKKLPASLLYKSIRTKRIKVNGARAALDYRLREGDLVELYLKDAFFDDTTEQDAFCRVRPNFKIVYEDENILLVDKQPGLISQSDAREQFNTLAQQVKAYLYQKGEFDPVKENSFSPALCNRLDRNTGGIVIAAKNAETLRIMNEKIKRRELHKYYLCAVVGRPEPAQATLTDYLVKNEAQNRVYIHHEPVPGGKKIITRYRVLRSTGDASLCEVELITGRTHQIRAHMASIGHPLIGDGKYGKNEINRRFGQKTQLLYAYKLTFDFEDDAGILSYLDKKTFQIEKIAIFDKIS</sequence>
<dbReference type="Pfam" id="PF01479">
    <property type="entry name" value="S4"/>
    <property type="match status" value="1"/>
</dbReference>
<dbReference type="InterPro" id="IPR020103">
    <property type="entry name" value="PsdUridine_synth_cat_dom_sf"/>
</dbReference>
<feature type="domain" description="RNA-binding S4" evidence="7">
    <location>
        <begin position="13"/>
        <end position="72"/>
    </location>
</feature>
<dbReference type="Gene3D" id="3.10.290.10">
    <property type="entry name" value="RNA-binding S4 domain"/>
    <property type="match status" value="1"/>
</dbReference>
<evidence type="ECO:0000256" key="6">
    <source>
        <dbReference type="RuleBase" id="RU362028"/>
    </source>
</evidence>
<evidence type="ECO:0000259" key="7">
    <source>
        <dbReference type="SMART" id="SM00363"/>
    </source>
</evidence>
<dbReference type="NCBIfam" id="TIGR00005">
    <property type="entry name" value="rluA_subfam"/>
    <property type="match status" value="1"/>
</dbReference>
<evidence type="ECO:0000256" key="1">
    <source>
        <dbReference type="ARBA" id="ARBA00000073"/>
    </source>
</evidence>
<comment type="catalytic activity">
    <reaction evidence="1 6">
        <text>a uridine in RNA = a pseudouridine in RNA</text>
        <dbReference type="Rhea" id="RHEA:48348"/>
        <dbReference type="Rhea" id="RHEA-COMP:12068"/>
        <dbReference type="Rhea" id="RHEA-COMP:12069"/>
        <dbReference type="ChEBI" id="CHEBI:65314"/>
        <dbReference type="ChEBI" id="CHEBI:65315"/>
    </reaction>
</comment>
<comment type="similarity">
    <text evidence="2 6">Belongs to the pseudouridine synthase RluA family.</text>
</comment>
<dbReference type="InterPro" id="IPR036986">
    <property type="entry name" value="S4_RNA-bd_sf"/>
</dbReference>
<evidence type="ECO:0000256" key="5">
    <source>
        <dbReference type="PROSITE-ProRule" id="PRU00182"/>
    </source>
</evidence>
<evidence type="ECO:0000313" key="9">
    <source>
        <dbReference type="Proteomes" id="UP000620366"/>
    </source>
</evidence>
<feature type="active site" evidence="4">
    <location>
        <position position="146"/>
    </location>
</feature>
<dbReference type="PROSITE" id="PS50889">
    <property type="entry name" value="S4"/>
    <property type="match status" value="1"/>
</dbReference>
<keyword evidence="3 6" id="KW-0413">Isomerase</keyword>
<name>A0A926HUF7_9FIRM</name>
<dbReference type="InterPro" id="IPR002942">
    <property type="entry name" value="S4_RNA-bd"/>
</dbReference>
<evidence type="ECO:0000313" key="8">
    <source>
        <dbReference type="EMBL" id="MBC8535506.1"/>
    </source>
</evidence>
<dbReference type="RefSeq" id="WP_249299233.1">
    <property type="nucleotide sequence ID" value="NZ_JACRSP010000001.1"/>
</dbReference>
<dbReference type="Gene3D" id="3.30.2350.10">
    <property type="entry name" value="Pseudouridine synthase"/>
    <property type="match status" value="1"/>
</dbReference>
<dbReference type="Proteomes" id="UP000620366">
    <property type="component" value="Unassembled WGS sequence"/>
</dbReference>
<evidence type="ECO:0000256" key="2">
    <source>
        <dbReference type="ARBA" id="ARBA00010876"/>
    </source>
</evidence>
<dbReference type="InterPro" id="IPR006225">
    <property type="entry name" value="PsdUridine_synth_RluC/D"/>
</dbReference>
<dbReference type="EC" id="5.4.99.-" evidence="6"/>
<evidence type="ECO:0000256" key="3">
    <source>
        <dbReference type="ARBA" id="ARBA00023235"/>
    </source>
</evidence>
<organism evidence="8 9">
    <name type="scientific">Feifania hominis</name>
    <dbReference type="NCBI Taxonomy" id="2763660"/>
    <lineage>
        <taxon>Bacteria</taxon>
        <taxon>Bacillati</taxon>
        <taxon>Bacillota</taxon>
        <taxon>Clostridia</taxon>
        <taxon>Eubacteriales</taxon>
        <taxon>Feifaniaceae</taxon>
        <taxon>Feifania</taxon>
    </lineage>
</organism>